<dbReference type="InterPro" id="IPR001533">
    <property type="entry name" value="Pterin_deHydtase"/>
</dbReference>
<name>A0A538T3M1_UNCEI</name>
<keyword evidence="3 4" id="KW-0456">Lyase</keyword>
<accession>A0A538T3M1</accession>
<protein>
    <recommendedName>
        <fullName evidence="4">Putative pterin-4-alpha-carbinolamine dehydratase</fullName>
        <shortName evidence="4">PHS</shortName>
        <ecNumber evidence="4">4.2.1.96</ecNumber>
    </recommendedName>
    <alternativeName>
        <fullName evidence="4">4-alpha-hydroxy-tetrahydropterin dehydratase</fullName>
    </alternativeName>
    <alternativeName>
        <fullName evidence="4">Pterin carbinolamine dehydratase</fullName>
        <shortName evidence="4">PCD</shortName>
    </alternativeName>
</protein>
<sequence>MPKLLPQEEIDRALRELSGWKLDGKQIQKTYKYDSFAEAIVFVNAVAHLAELANHHPDIDIRYTHVTVTLTTHDRGGLTEKDVALARRIEEIRRKAGVPA</sequence>
<dbReference type="HAMAP" id="MF_00434">
    <property type="entry name" value="Pterin_4_alpha"/>
    <property type="match status" value="1"/>
</dbReference>
<evidence type="ECO:0000256" key="2">
    <source>
        <dbReference type="ARBA" id="ARBA00006472"/>
    </source>
</evidence>
<evidence type="ECO:0000256" key="4">
    <source>
        <dbReference type="HAMAP-Rule" id="MF_00434"/>
    </source>
</evidence>
<dbReference type="GO" id="GO:0006729">
    <property type="term" value="P:tetrahydrobiopterin biosynthetic process"/>
    <property type="evidence" value="ECO:0007669"/>
    <property type="project" value="InterPro"/>
</dbReference>
<comment type="catalytic activity">
    <reaction evidence="1 4">
        <text>(4aS,6R)-4a-hydroxy-L-erythro-5,6,7,8-tetrahydrobiopterin = (6R)-L-erythro-6,7-dihydrobiopterin + H2O</text>
        <dbReference type="Rhea" id="RHEA:11920"/>
        <dbReference type="ChEBI" id="CHEBI:15377"/>
        <dbReference type="ChEBI" id="CHEBI:15642"/>
        <dbReference type="ChEBI" id="CHEBI:43120"/>
        <dbReference type="EC" id="4.2.1.96"/>
    </reaction>
</comment>
<dbReference type="Pfam" id="PF01329">
    <property type="entry name" value="Pterin_4a"/>
    <property type="match status" value="1"/>
</dbReference>
<proteinExistence type="inferred from homology"/>
<dbReference type="NCBIfam" id="NF002017">
    <property type="entry name" value="PRK00823.1-2"/>
    <property type="match status" value="1"/>
</dbReference>
<dbReference type="AlphaFoldDB" id="A0A538T3M1"/>
<dbReference type="PANTHER" id="PTHR12599">
    <property type="entry name" value="PTERIN-4-ALPHA-CARBINOLAMINE DEHYDRATASE"/>
    <property type="match status" value="1"/>
</dbReference>
<evidence type="ECO:0000256" key="1">
    <source>
        <dbReference type="ARBA" id="ARBA00001554"/>
    </source>
</evidence>
<dbReference type="EMBL" id="VBOV01000136">
    <property type="protein sequence ID" value="TMQ58232.1"/>
    <property type="molecule type" value="Genomic_DNA"/>
</dbReference>
<dbReference type="Gene3D" id="3.30.1360.20">
    <property type="entry name" value="Transcriptional coactivator/pterin dehydratase"/>
    <property type="match status" value="1"/>
</dbReference>
<reference evidence="5 6" key="1">
    <citation type="journal article" date="2019" name="Nat. Microbiol.">
        <title>Mediterranean grassland soil C-N compound turnover is dependent on rainfall and depth, and is mediated by genomically divergent microorganisms.</title>
        <authorList>
            <person name="Diamond S."/>
            <person name="Andeer P.F."/>
            <person name="Li Z."/>
            <person name="Crits-Christoph A."/>
            <person name="Burstein D."/>
            <person name="Anantharaman K."/>
            <person name="Lane K.R."/>
            <person name="Thomas B.C."/>
            <person name="Pan C."/>
            <person name="Northen T.R."/>
            <person name="Banfield J.F."/>
        </authorList>
    </citation>
    <scope>NUCLEOTIDE SEQUENCE [LARGE SCALE GENOMIC DNA]</scope>
    <source>
        <strain evidence="5">WS_5</strain>
    </source>
</reference>
<dbReference type="Proteomes" id="UP000320913">
    <property type="component" value="Unassembled WGS sequence"/>
</dbReference>
<dbReference type="GO" id="GO:0008124">
    <property type="term" value="F:4-alpha-hydroxytetrahydrobiopterin dehydratase activity"/>
    <property type="evidence" value="ECO:0007669"/>
    <property type="project" value="UniProtKB-UniRule"/>
</dbReference>
<dbReference type="CDD" id="cd00488">
    <property type="entry name" value="PCD_DCoH"/>
    <property type="match status" value="1"/>
</dbReference>
<dbReference type="EC" id="4.2.1.96" evidence="4"/>
<evidence type="ECO:0000313" key="5">
    <source>
        <dbReference type="EMBL" id="TMQ58232.1"/>
    </source>
</evidence>
<evidence type="ECO:0000313" key="6">
    <source>
        <dbReference type="Proteomes" id="UP000320913"/>
    </source>
</evidence>
<evidence type="ECO:0000256" key="3">
    <source>
        <dbReference type="ARBA" id="ARBA00023239"/>
    </source>
</evidence>
<organism evidence="5 6">
    <name type="scientific">Eiseniibacteriota bacterium</name>
    <dbReference type="NCBI Taxonomy" id="2212470"/>
    <lineage>
        <taxon>Bacteria</taxon>
        <taxon>Candidatus Eiseniibacteriota</taxon>
    </lineage>
</organism>
<dbReference type="SUPFAM" id="SSF55248">
    <property type="entry name" value="PCD-like"/>
    <property type="match status" value="1"/>
</dbReference>
<dbReference type="PANTHER" id="PTHR12599:SF0">
    <property type="entry name" value="PTERIN-4-ALPHA-CARBINOLAMINE DEHYDRATASE"/>
    <property type="match status" value="1"/>
</dbReference>
<gene>
    <name evidence="5" type="ORF">E6K75_05595</name>
</gene>
<comment type="caution">
    <text evidence="5">The sequence shown here is derived from an EMBL/GenBank/DDBJ whole genome shotgun (WGS) entry which is preliminary data.</text>
</comment>
<comment type="similarity">
    <text evidence="2 4">Belongs to the pterin-4-alpha-carbinolamine dehydratase family.</text>
</comment>
<dbReference type="InterPro" id="IPR036428">
    <property type="entry name" value="PCD_sf"/>
</dbReference>